<name>A0A9Q8URF9_PASFU</name>
<dbReference type="InterPro" id="IPR029058">
    <property type="entry name" value="AB_hydrolase_fold"/>
</dbReference>
<dbReference type="Proteomes" id="UP000756132">
    <property type="component" value="Chromosome 7"/>
</dbReference>
<gene>
    <name evidence="1" type="ORF">CLAFUR5_10260</name>
</gene>
<keyword evidence="2" id="KW-1185">Reference proteome</keyword>
<evidence type="ECO:0000313" key="2">
    <source>
        <dbReference type="Proteomes" id="UP000756132"/>
    </source>
</evidence>
<dbReference type="KEGG" id="ffu:CLAFUR5_10260"/>
<proteinExistence type="predicted"/>
<dbReference type="RefSeq" id="XP_047764130.1">
    <property type="nucleotide sequence ID" value="XM_047909408.1"/>
</dbReference>
<dbReference type="OrthoDB" id="284184at2759"/>
<reference evidence="1" key="1">
    <citation type="submission" date="2021-12" db="EMBL/GenBank/DDBJ databases">
        <authorList>
            <person name="Zaccaron A."/>
            <person name="Stergiopoulos I."/>
        </authorList>
    </citation>
    <scope>NUCLEOTIDE SEQUENCE</scope>
    <source>
        <strain evidence="1">Race5_Kim</strain>
    </source>
</reference>
<dbReference type="SUPFAM" id="SSF53474">
    <property type="entry name" value="alpha/beta-Hydrolases"/>
    <property type="match status" value="1"/>
</dbReference>
<evidence type="ECO:0008006" key="3">
    <source>
        <dbReference type="Google" id="ProtNLM"/>
    </source>
</evidence>
<reference evidence="1" key="2">
    <citation type="journal article" date="2022" name="Microb. Genom.">
        <title>A chromosome-scale genome assembly of the tomato pathogen Cladosporium fulvum reveals a compartmentalized genome architecture and the presence of a dispensable chromosome.</title>
        <authorList>
            <person name="Zaccaron A.Z."/>
            <person name="Chen L.H."/>
            <person name="Samaras A."/>
            <person name="Stergiopoulos I."/>
        </authorList>
    </citation>
    <scope>NUCLEOTIDE SEQUENCE</scope>
    <source>
        <strain evidence="1">Race5_Kim</strain>
    </source>
</reference>
<sequence length="187" mass="20902">MHRNAQTTRKSDIENCCLADRHRLDVSAPPAGTTNVACAGTVTAGHVHAFQRSPTNHDDDDFISADRTDVPLKPYAQNEELKIEWVSTMTKDGFTSPNCWYRALKEDYHLDTEKGLDGKLDKPYLFIASDGDAVCRTDAIERAKGSGLVPDHEVHEVHSGHWAPFEQQDQISKIVLEWLKKKGFSGL</sequence>
<dbReference type="Gene3D" id="3.40.50.1820">
    <property type="entry name" value="alpha/beta hydrolase"/>
    <property type="match status" value="1"/>
</dbReference>
<organism evidence="1 2">
    <name type="scientific">Passalora fulva</name>
    <name type="common">Tomato leaf mold</name>
    <name type="synonym">Cladosporium fulvum</name>
    <dbReference type="NCBI Taxonomy" id="5499"/>
    <lineage>
        <taxon>Eukaryota</taxon>
        <taxon>Fungi</taxon>
        <taxon>Dikarya</taxon>
        <taxon>Ascomycota</taxon>
        <taxon>Pezizomycotina</taxon>
        <taxon>Dothideomycetes</taxon>
        <taxon>Dothideomycetidae</taxon>
        <taxon>Mycosphaerellales</taxon>
        <taxon>Mycosphaerellaceae</taxon>
        <taxon>Fulvia</taxon>
    </lineage>
</organism>
<protein>
    <recommendedName>
        <fullName evidence="3">AB hydrolase-1 domain-containing protein</fullName>
    </recommendedName>
</protein>
<evidence type="ECO:0000313" key="1">
    <source>
        <dbReference type="EMBL" id="UJO19764.1"/>
    </source>
</evidence>
<dbReference type="AlphaFoldDB" id="A0A9Q8URF9"/>
<dbReference type="EMBL" id="CP090169">
    <property type="protein sequence ID" value="UJO19764.1"/>
    <property type="molecule type" value="Genomic_DNA"/>
</dbReference>
<dbReference type="GeneID" id="71990138"/>
<accession>A0A9Q8URF9</accession>